<sequence length="290" mass="31188">MKLSPAELSYLKDSLKANPPVRPDARKVAQFRPLQATTNFLPTANGSARVRTSDGSECIVGVKAKVVKTEQESDLINVDVDISGVKDNHPLPNVLASTFEKTLNQATPQLRKALKLTSRFSFKLFIDGLVLSHSSHPLGLLSLTIYLALLSTKLPLITSSTDDSKAEEIPVFHDDWNQAIPLCGELDDGWKPPLLFLLGVVGNNVIVDPSEEEEQVAEAGVIVGWSNGSVSAPIQMVDLDGSRTTGLRTSVISNAYKLVAEAGSEVADALDTIISMESADGQDEFTSSLF</sequence>
<dbReference type="GO" id="GO:0034476">
    <property type="term" value="P:U5 snRNA 3'-end processing"/>
    <property type="evidence" value="ECO:0007669"/>
    <property type="project" value="TreeGrafter"/>
</dbReference>
<dbReference type="EMBL" id="SWFS01000469">
    <property type="protein sequence ID" value="KAA8902266.1"/>
    <property type="molecule type" value="Genomic_DNA"/>
</dbReference>
<protein>
    <recommendedName>
        <fullName evidence="6">Ribosomal RNA-processing protein 42</fullName>
    </recommendedName>
</protein>
<dbReference type="AlphaFoldDB" id="A0A642UNK1"/>
<dbReference type="InterPro" id="IPR020568">
    <property type="entry name" value="Ribosomal_Su5_D2-typ_SF"/>
</dbReference>
<dbReference type="GO" id="GO:0071028">
    <property type="term" value="P:nuclear mRNA surveillance"/>
    <property type="evidence" value="ECO:0007669"/>
    <property type="project" value="TreeGrafter"/>
</dbReference>
<reference evidence="8" key="1">
    <citation type="journal article" date="2019" name="G3 (Bethesda)">
        <title>Genome Assemblies of Two Rare Opportunistic Yeast Pathogens: Diutina rugosa (syn. Candida rugosa) and Trichomonascus ciferrii (syn. Candida ciferrii).</title>
        <authorList>
            <person name="Mixao V."/>
            <person name="Saus E."/>
            <person name="Hansen A.P."/>
            <person name="Lass-Florl C."/>
            <person name="Gabaldon T."/>
        </authorList>
    </citation>
    <scope>NUCLEOTIDE SEQUENCE</scope>
    <source>
        <strain evidence="8">CBS 4856</strain>
    </source>
</reference>
<dbReference type="Gene3D" id="3.30.230.70">
    <property type="entry name" value="GHMP Kinase, N-terminal domain"/>
    <property type="match status" value="1"/>
</dbReference>
<evidence type="ECO:0000313" key="8">
    <source>
        <dbReference type="EMBL" id="KAA8902266.1"/>
    </source>
</evidence>
<dbReference type="OrthoDB" id="272245at2759"/>
<evidence type="ECO:0000256" key="5">
    <source>
        <dbReference type="ARBA" id="ARBA00022835"/>
    </source>
</evidence>
<evidence type="ECO:0000259" key="7">
    <source>
        <dbReference type="Pfam" id="PF01138"/>
    </source>
</evidence>
<dbReference type="GO" id="GO:0034475">
    <property type="term" value="P:U4 snRNA 3'-end processing"/>
    <property type="evidence" value="ECO:0007669"/>
    <property type="project" value="TreeGrafter"/>
</dbReference>
<evidence type="ECO:0000256" key="3">
    <source>
        <dbReference type="ARBA" id="ARBA00006678"/>
    </source>
</evidence>
<dbReference type="VEuPathDB" id="FungiDB:TRICI_005925"/>
<dbReference type="InterPro" id="IPR036345">
    <property type="entry name" value="ExoRNase_PH_dom2_sf"/>
</dbReference>
<dbReference type="GO" id="GO:0000467">
    <property type="term" value="P:exonucleolytic trimming to generate mature 3'-end of 5.8S rRNA from tricistronic rRNA transcript (SSU-rRNA, 5.8S rRNA, LSU-rRNA)"/>
    <property type="evidence" value="ECO:0007669"/>
    <property type="project" value="TreeGrafter"/>
</dbReference>
<keyword evidence="5" id="KW-0271">Exosome</keyword>
<evidence type="ECO:0000313" key="9">
    <source>
        <dbReference type="Proteomes" id="UP000761534"/>
    </source>
</evidence>
<keyword evidence="4" id="KW-0963">Cytoplasm</keyword>
<evidence type="ECO:0000256" key="6">
    <source>
        <dbReference type="ARBA" id="ARBA00042523"/>
    </source>
</evidence>
<dbReference type="PANTHER" id="PTHR11097:SF8">
    <property type="entry name" value="EXOSOME COMPLEX COMPONENT RRP42"/>
    <property type="match status" value="1"/>
</dbReference>
<proteinExistence type="inferred from homology"/>
<name>A0A642UNK1_9ASCO</name>
<dbReference type="PANTHER" id="PTHR11097">
    <property type="entry name" value="EXOSOME COMPLEX EXONUCLEASE RIBOSOMAL RNA PROCESSING PROTEIN"/>
    <property type="match status" value="1"/>
</dbReference>
<dbReference type="SUPFAM" id="SSF55666">
    <property type="entry name" value="Ribonuclease PH domain 2-like"/>
    <property type="match status" value="1"/>
</dbReference>
<gene>
    <name evidence="8" type="ORF">TRICI_005925</name>
</gene>
<evidence type="ECO:0000256" key="4">
    <source>
        <dbReference type="ARBA" id="ARBA00022490"/>
    </source>
</evidence>
<keyword evidence="9" id="KW-1185">Reference proteome</keyword>
<dbReference type="InterPro" id="IPR001247">
    <property type="entry name" value="ExoRNase_PH_dom1"/>
</dbReference>
<accession>A0A642UNK1</accession>
<comment type="similarity">
    <text evidence="3">Belongs to the RNase PH family.</text>
</comment>
<dbReference type="InterPro" id="IPR027408">
    <property type="entry name" value="PNPase/RNase_PH_dom_sf"/>
</dbReference>
<dbReference type="GO" id="GO:0000177">
    <property type="term" value="C:cytoplasmic exosome (RNase complex)"/>
    <property type="evidence" value="ECO:0007669"/>
    <property type="project" value="UniProtKB-ARBA"/>
</dbReference>
<comment type="subcellular location">
    <subcellularLocation>
        <location evidence="1">Cytoplasm</location>
    </subcellularLocation>
    <subcellularLocation>
        <location evidence="2">Nucleus</location>
        <location evidence="2">Nucleolus</location>
    </subcellularLocation>
</comment>
<dbReference type="Proteomes" id="UP000761534">
    <property type="component" value="Unassembled WGS sequence"/>
</dbReference>
<organism evidence="8 9">
    <name type="scientific">Trichomonascus ciferrii</name>
    <dbReference type="NCBI Taxonomy" id="44093"/>
    <lineage>
        <taxon>Eukaryota</taxon>
        <taxon>Fungi</taxon>
        <taxon>Dikarya</taxon>
        <taxon>Ascomycota</taxon>
        <taxon>Saccharomycotina</taxon>
        <taxon>Dipodascomycetes</taxon>
        <taxon>Dipodascales</taxon>
        <taxon>Trichomonascaceae</taxon>
        <taxon>Trichomonascus</taxon>
        <taxon>Trichomonascus ciferrii complex</taxon>
    </lineage>
</organism>
<evidence type="ECO:0000256" key="1">
    <source>
        <dbReference type="ARBA" id="ARBA00004496"/>
    </source>
</evidence>
<dbReference type="GO" id="GO:0071038">
    <property type="term" value="P:TRAMP-dependent tRNA surveillance pathway"/>
    <property type="evidence" value="ECO:0007669"/>
    <property type="project" value="TreeGrafter"/>
</dbReference>
<dbReference type="SUPFAM" id="SSF54211">
    <property type="entry name" value="Ribosomal protein S5 domain 2-like"/>
    <property type="match status" value="1"/>
</dbReference>
<evidence type="ECO:0000256" key="2">
    <source>
        <dbReference type="ARBA" id="ARBA00004604"/>
    </source>
</evidence>
<dbReference type="GO" id="GO:0005730">
    <property type="term" value="C:nucleolus"/>
    <property type="evidence" value="ECO:0007669"/>
    <property type="project" value="UniProtKB-SubCell"/>
</dbReference>
<dbReference type="InterPro" id="IPR050590">
    <property type="entry name" value="Exosome_comp_Rrp42_subfam"/>
</dbReference>
<dbReference type="Pfam" id="PF01138">
    <property type="entry name" value="RNase_PH"/>
    <property type="match status" value="1"/>
</dbReference>
<dbReference type="GO" id="GO:0071035">
    <property type="term" value="P:nuclear polyadenylation-dependent rRNA catabolic process"/>
    <property type="evidence" value="ECO:0007669"/>
    <property type="project" value="TreeGrafter"/>
</dbReference>
<feature type="domain" description="Exoribonuclease phosphorolytic" evidence="7">
    <location>
        <begin position="30"/>
        <end position="155"/>
    </location>
</feature>
<comment type="caution">
    <text evidence="8">The sequence shown here is derived from an EMBL/GenBank/DDBJ whole genome shotgun (WGS) entry which is preliminary data.</text>
</comment>
<dbReference type="GO" id="GO:0000176">
    <property type="term" value="C:nuclear exosome (RNase complex)"/>
    <property type="evidence" value="ECO:0007669"/>
    <property type="project" value="TreeGrafter"/>
</dbReference>
<dbReference type="GO" id="GO:0035925">
    <property type="term" value="F:mRNA 3'-UTR AU-rich region binding"/>
    <property type="evidence" value="ECO:0007669"/>
    <property type="project" value="TreeGrafter"/>
</dbReference>
<dbReference type="GO" id="GO:0034473">
    <property type="term" value="P:U1 snRNA 3'-end processing"/>
    <property type="evidence" value="ECO:0007669"/>
    <property type="project" value="TreeGrafter"/>
</dbReference>
<dbReference type="GO" id="GO:0016075">
    <property type="term" value="P:rRNA catabolic process"/>
    <property type="evidence" value="ECO:0007669"/>
    <property type="project" value="TreeGrafter"/>
</dbReference>